<organism evidence="2 3">
    <name type="scientific">Streptomyces angustmyceticus</name>
    <dbReference type="NCBI Taxonomy" id="285578"/>
    <lineage>
        <taxon>Bacteria</taxon>
        <taxon>Bacillati</taxon>
        <taxon>Actinomycetota</taxon>
        <taxon>Actinomycetes</taxon>
        <taxon>Kitasatosporales</taxon>
        <taxon>Streptomycetaceae</taxon>
        <taxon>Streptomyces</taxon>
    </lineage>
</organism>
<keyword evidence="3" id="KW-1185">Reference proteome</keyword>
<protein>
    <submittedName>
        <fullName evidence="2">Uncharacterized protein</fullName>
    </submittedName>
</protein>
<accession>A0A5J4LF76</accession>
<evidence type="ECO:0000313" key="3">
    <source>
        <dbReference type="Proteomes" id="UP000325598"/>
    </source>
</evidence>
<dbReference type="AlphaFoldDB" id="A0A5J4LF76"/>
<dbReference type="Proteomes" id="UP000325598">
    <property type="component" value="Unassembled WGS sequence"/>
</dbReference>
<proteinExistence type="predicted"/>
<feature type="region of interest" description="Disordered" evidence="1">
    <location>
        <begin position="81"/>
        <end position="104"/>
    </location>
</feature>
<gene>
    <name evidence="2" type="ORF">San01_13120</name>
</gene>
<evidence type="ECO:0000256" key="1">
    <source>
        <dbReference type="SAM" id="MobiDB-lite"/>
    </source>
</evidence>
<evidence type="ECO:0000313" key="2">
    <source>
        <dbReference type="EMBL" id="GES28825.1"/>
    </source>
</evidence>
<sequence length="125" mass="12954">MGCPGRTGCLAKVGDGGLCCPVPVRVEVAACGVEEGYAGQVARRLERGVEGIGQGVDGKEAQGPAHDERWSVRVAVHKLSQRRADPLGGMDGAPVVPRGRGQPVQVRAGVRVEAQRAAERVGHLG</sequence>
<name>A0A5J4LF76_9ACTN</name>
<reference evidence="2 3" key="1">
    <citation type="submission" date="2019-10" db="EMBL/GenBank/DDBJ databases">
        <title>Whole genome shotgun sequence of Streptomyces angustmyceticus NBRC 3934.</title>
        <authorList>
            <person name="Hosoyama A."/>
            <person name="Ichikawa N."/>
            <person name="Kimura A."/>
            <person name="Kitahashi Y."/>
            <person name="Komaki H."/>
            <person name="Uohara A."/>
        </authorList>
    </citation>
    <scope>NUCLEOTIDE SEQUENCE [LARGE SCALE GENOMIC DNA]</scope>
    <source>
        <strain evidence="2 3">NBRC 3934</strain>
    </source>
</reference>
<comment type="caution">
    <text evidence="2">The sequence shown here is derived from an EMBL/GenBank/DDBJ whole genome shotgun (WGS) entry which is preliminary data.</text>
</comment>
<dbReference type="EMBL" id="BLAG01000005">
    <property type="protein sequence ID" value="GES28825.1"/>
    <property type="molecule type" value="Genomic_DNA"/>
</dbReference>